<sequence>MESFKWKVAIKPNICVLKVAGLWPKKNETYKCDLYTVYSFIILNLFLHIPNIFQMANVYFVYKDLEAVAAIIFVIITEILASVKTCYFVSNMAQLKNIMASLEDKILWPKNSQQRKLIEPGVNFWKFTYRGFYFPVIFNLLMWAVYPIMDGSAHESKLPFSAWYPFSTKNSPSYEITYFYQIIGISVLAITNLNMDTFVAALMMYVGSQCEILCDSLKNCGRSGTKNYNTNLIECVNHHRKIISFAENCNKFFDKIVLGQFFTSAMVLGFSMFQLTLVAPLSSESFSLLFYSSAMTMEIFLYCWFGNEVEIKIIICLIKIGADDRQTEMENLLFHTLGVMERREDIKIAIRVMDPVTIIT</sequence>
<proteinExistence type="inferred from homology"/>
<evidence type="ECO:0000256" key="3">
    <source>
        <dbReference type="ARBA" id="ARBA00022606"/>
    </source>
</evidence>
<dbReference type="GO" id="GO:0004984">
    <property type="term" value="F:olfactory receptor activity"/>
    <property type="evidence" value="ECO:0007669"/>
    <property type="project" value="InterPro"/>
</dbReference>
<dbReference type="PANTHER" id="PTHR21137">
    <property type="entry name" value="ODORANT RECEPTOR"/>
    <property type="match status" value="1"/>
</dbReference>
<dbReference type="GO" id="GO:0005549">
    <property type="term" value="F:odorant binding"/>
    <property type="evidence" value="ECO:0007669"/>
    <property type="project" value="InterPro"/>
</dbReference>
<feature type="transmembrane region" description="Helical" evidence="10">
    <location>
        <begin position="68"/>
        <end position="89"/>
    </location>
</feature>
<keyword evidence="7 10" id="KW-0472">Membrane</keyword>
<evidence type="ECO:0000256" key="8">
    <source>
        <dbReference type="ARBA" id="ARBA00023170"/>
    </source>
</evidence>
<comment type="similarity">
    <text evidence="10">Belongs to the insect chemoreceptor superfamily. Heteromeric odorant receptor channel (TC 1.A.69) family.</text>
</comment>
<dbReference type="AlphaFoldDB" id="A0AA38IUH4"/>
<feature type="transmembrane region" description="Helical" evidence="10">
    <location>
        <begin position="35"/>
        <end position="62"/>
    </location>
</feature>
<name>A0AA38IUH4_9CUCU</name>
<dbReference type="GO" id="GO:0007165">
    <property type="term" value="P:signal transduction"/>
    <property type="evidence" value="ECO:0007669"/>
    <property type="project" value="UniProtKB-KW"/>
</dbReference>
<evidence type="ECO:0000313" key="11">
    <source>
        <dbReference type="EMBL" id="KAJ3663375.1"/>
    </source>
</evidence>
<evidence type="ECO:0000256" key="10">
    <source>
        <dbReference type="RuleBase" id="RU351113"/>
    </source>
</evidence>
<organism evidence="11 12">
    <name type="scientific">Zophobas morio</name>
    <dbReference type="NCBI Taxonomy" id="2755281"/>
    <lineage>
        <taxon>Eukaryota</taxon>
        <taxon>Metazoa</taxon>
        <taxon>Ecdysozoa</taxon>
        <taxon>Arthropoda</taxon>
        <taxon>Hexapoda</taxon>
        <taxon>Insecta</taxon>
        <taxon>Pterygota</taxon>
        <taxon>Neoptera</taxon>
        <taxon>Endopterygota</taxon>
        <taxon>Coleoptera</taxon>
        <taxon>Polyphaga</taxon>
        <taxon>Cucujiformia</taxon>
        <taxon>Tenebrionidae</taxon>
        <taxon>Zophobas</taxon>
    </lineage>
</organism>
<keyword evidence="4 10" id="KW-0812">Transmembrane</keyword>
<evidence type="ECO:0000256" key="7">
    <source>
        <dbReference type="ARBA" id="ARBA00023136"/>
    </source>
</evidence>
<keyword evidence="9 10" id="KW-0807">Transducer</keyword>
<evidence type="ECO:0000313" key="12">
    <source>
        <dbReference type="Proteomes" id="UP001168821"/>
    </source>
</evidence>
<keyword evidence="3 10" id="KW-0716">Sensory transduction</keyword>
<keyword evidence="8 10" id="KW-0675">Receptor</keyword>
<feature type="transmembrane region" description="Helical" evidence="10">
    <location>
        <begin position="288"/>
        <end position="305"/>
    </location>
</feature>
<protein>
    <recommendedName>
        <fullName evidence="10">Odorant receptor</fullName>
    </recommendedName>
</protein>
<feature type="transmembrane region" description="Helical" evidence="10">
    <location>
        <begin position="178"/>
        <end position="195"/>
    </location>
</feature>
<dbReference type="EMBL" id="JALNTZ010000002">
    <property type="protein sequence ID" value="KAJ3663375.1"/>
    <property type="molecule type" value="Genomic_DNA"/>
</dbReference>
<dbReference type="Pfam" id="PF02949">
    <property type="entry name" value="7tm_6"/>
    <property type="match status" value="1"/>
</dbReference>
<keyword evidence="12" id="KW-1185">Reference proteome</keyword>
<gene>
    <name evidence="11" type="ORF">Zmor_007651</name>
</gene>
<dbReference type="Proteomes" id="UP001168821">
    <property type="component" value="Unassembled WGS sequence"/>
</dbReference>
<keyword evidence="6 10" id="KW-1133">Transmembrane helix</keyword>
<dbReference type="InterPro" id="IPR004117">
    <property type="entry name" value="7tm6_olfct_rcpt"/>
</dbReference>
<comment type="caution">
    <text evidence="11">The sequence shown here is derived from an EMBL/GenBank/DDBJ whole genome shotgun (WGS) entry which is preliminary data.</text>
</comment>
<evidence type="ECO:0000256" key="2">
    <source>
        <dbReference type="ARBA" id="ARBA00022475"/>
    </source>
</evidence>
<reference evidence="11" key="1">
    <citation type="journal article" date="2023" name="G3 (Bethesda)">
        <title>Whole genome assemblies of Zophobas morio and Tenebrio molitor.</title>
        <authorList>
            <person name="Kaur S."/>
            <person name="Stinson S.A."/>
            <person name="diCenzo G.C."/>
        </authorList>
    </citation>
    <scope>NUCLEOTIDE SEQUENCE</scope>
    <source>
        <strain evidence="11">QUZm001</strain>
    </source>
</reference>
<dbReference type="GO" id="GO:0005886">
    <property type="term" value="C:plasma membrane"/>
    <property type="evidence" value="ECO:0007669"/>
    <property type="project" value="UniProtKB-SubCell"/>
</dbReference>
<evidence type="ECO:0000256" key="4">
    <source>
        <dbReference type="ARBA" id="ARBA00022692"/>
    </source>
</evidence>
<evidence type="ECO:0000256" key="6">
    <source>
        <dbReference type="ARBA" id="ARBA00022989"/>
    </source>
</evidence>
<keyword evidence="5 10" id="KW-0552">Olfaction</keyword>
<evidence type="ECO:0000256" key="5">
    <source>
        <dbReference type="ARBA" id="ARBA00022725"/>
    </source>
</evidence>
<feature type="transmembrane region" description="Helical" evidence="10">
    <location>
        <begin position="132"/>
        <end position="149"/>
    </location>
</feature>
<comment type="subcellular location">
    <subcellularLocation>
        <location evidence="1 10">Cell membrane</location>
        <topology evidence="1 10">Multi-pass membrane protein</topology>
    </subcellularLocation>
</comment>
<comment type="caution">
    <text evidence="10">Lacks conserved residue(s) required for the propagation of feature annotation.</text>
</comment>
<feature type="transmembrane region" description="Helical" evidence="10">
    <location>
        <begin position="261"/>
        <end position="282"/>
    </location>
</feature>
<accession>A0AA38IUH4</accession>
<evidence type="ECO:0000256" key="9">
    <source>
        <dbReference type="ARBA" id="ARBA00023224"/>
    </source>
</evidence>
<keyword evidence="2" id="KW-1003">Cell membrane</keyword>
<dbReference type="PANTHER" id="PTHR21137:SF35">
    <property type="entry name" value="ODORANT RECEPTOR 19A-RELATED"/>
    <property type="match status" value="1"/>
</dbReference>
<evidence type="ECO:0000256" key="1">
    <source>
        <dbReference type="ARBA" id="ARBA00004651"/>
    </source>
</evidence>